<keyword evidence="4" id="KW-1185">Reference proteome</keyword>
<reference evidence="3 4" key="1">
    <citation type="submission" date="2022-09" db="EMBL/GenBank/DDBJ databases">
        <authorList>
            <person name="Palmer J.M."/>
        </authorList>
    </citation>
    <scope>NUCLEOTIDE SEQUENCE [LARGE SCALE GENOMIC DNA]</scope>
    <source>
        <strain evidence="3 4">DSM 7382</strain>
    </source>
</reference>
<keyword evidence="1" id="KW-0812">Transmembrane</keyword>
<feature type="transmembrane region" description="Helical" evidence="1">
    <location>
        <begin position="12"/>
        <end position="30"/>
    </location>
</feature>
<evidence type="ECO:0000259" key="2">
    <source>
        <dbReference type="Pfam" id="PF24853"/>
    </source>
</evidence>
<proteinExistence type="predicted"/>
<sequence length="101" mass="11444">MGNLIWHEYSRYVSLTATVYTIWSSFWAFFYRKFFWDFIGGTVRSPGGLQPATSASIFVTMIVKAPVIPIFSMLGGFALLALDYPAPFLKNTRLIGVLCYE</sequence>
<feature type="domain" description="DUF7727" evidence="2">
    <location>
        <begin position="1"/>
        <end position="94"/>
    </location>
</feature>
<dbReference type="EMBL" id="JASBNA010000021">
    <property type="protein sequence ID" value="KAK7685174.1"/>
    <property type="molecule type" value="Genomic_DNA"/>
</dbReference>
<protein>
    <recommendedName>
        <fullName evidence="2">DUF7727 domain-containing protein</fullName>
    </recommendedName>
</protein>
<comment type="caution">
    <text evidence="3">The sequence shown here is derived from an EMBL/GenBank/DDBJ whole genome shotgun (WGS) entry which is preliminary data.</text>
</comment>
<organism evidence="3 4">
    <name type="scientific">Cerrena zonata</name>
    <dbReference type="NCBI Taxonomy" id="2478898"/>
    <lineage>
        <taxon>Eukaryota</taxon>
        <taxon>Fungi</taxon>
        <taxon>Dikarya</taxon>
        <taxon>Basidiomycota</taxon>
        <taxon>Agaricomycotina</taxon>
        <taxon>Agaricomycetes</taxon>
        <taxon>Polyporales</taxon>
        <taxon>Cerrenaceae</taxon>
        <taxon>Cerrena</taxon>
    </lineage>
</organism>
<keyword evidence="1" id="KW-1133">Transmembrane helix</keyword>
<dbReference type="PANTHER" id="PTHR40629:SF1">
    <property type="entry name" value="PRO41 PROTEIN"/>
    <property type="match status" value="1"/>
</dbReference>
<name>A0AAW0G1D4_9APHY</name>
<dbReference type="Pfam" id="PF24853">
    <property type="entry name" value="DUF7727"/>
    <property type="match status" value="1"/>
</dbReference>
<dbReference type="PANTHER" id="PTHR40629">
    <property type="entry name" value="PRO41 PROTEIN"/>
    <property type="match status" value="1"/>
</dbReference>
<gene>
    <name evidence="3" type="ORF">QCA50_011537</name>
</gene>
<evidence type="ECO:0000256" key="1">
    <source>
        <dbReference type="SAM" id="Phobius"/>
    </source>
</evidence>
<evidence type="ECO:0000313" key="4">
    <source>
        <dbReference type="Proteomes" id="UP001385951"/>
    </source>
</evidence>
<accession>A0AAW0G1D4</accession>
<evidence type="ECO:0000313" key="3">
    <source>
        <dbReference type="EMBL" id="KAK7685174.1"/>
    </source>
</evidence>
<feature type="transmembrane region" description="Helical" evidence="1">
    <location>
        <begin position="55"/>
        <end position="82"/>
    </location>
</feature>
<dbReference type="InterPro" id="IPR056144">
    <property type="entry name" value="DUF7727"/>
</dbReference>
<dbReference type="Proteomes" id="UP001385951">
    <property type="component" value="Unassembled WGS sequence"/>
</dbReference>
<keyword evidence="1" id="KW-0472">Membrane</keyword>
<dbReference type="AlphaFoldDB" id="A0AAW0G1D4"/>